<reference evidence="1" key="2">
    <citation type="submission" date="2019-01" db="UniProtKB">
        <authorList>
            <consortium name="EnsemblPlants"/>
        </authorList>
    </citation>
    <scope>IDENTIFICATION</scope>
    <source>
        <strain evidence="1">cv. Heinz 1706</strain>
    </source>
</reference>
<reference evidence="1" key="1">
    <citation type="journal article" date="2012" name="Nature">
        <title>The tomato genome sequence provides insights into fleshy fruit evolution.</title>
        <authorList>
            <consortium name="Tomato Genome Consortium"/>
        </authorList>
    </citation>
    <scope>NUCLEOTIDE SEQUENCE [LARGE SCALE GENOMIC DNA]</scope>
    <source>
        <strain evidence="1">cv. Heinz 1706</strain>
    </source>
</reference>
<dbReference type="Proteomes" id="UP000004994">
    <property type="component" value="Chromosome 8"/>
</dbReference>
<keyword evidence="2" id="KW-1185">Reference proteome</keyword>
<dbReference type="PANTHER" id="PTHR47481:SF5">
    <property type="entry name" value="RIBONUCLEASE H-LIKE DOMAIN, GAG-PRE-INTEGRASE DOMAIN, GAG-POLYPEPTIDE OF LTR COPIA-TYPE-RELATED"/>
    <property type="match status" value="1"/>
</dbReference>
<dbReference type="Pfam" id="PF14223">
    <property type="entry name" value="Retrotran_gag_2"/>
    <property type="match status" value="1"/>
</dbReference>
<protein>
    <recommendedName>
        <fullName evidence="3">Retrotransposon Copia-like N-terminal domain-containing protein</fullName>
    </recommendedName>
</protein>
<name>A0A3Q7HNT8_SOLLC</name>
<evidence type="ECO:0000313" key="1">
    <source>
        <dbReference type="EnsemblPlants" id="Solyc08g045647.1.1.1"/>
    </source>
</evidence>
<proteinExistence type="predicted"/>
<dbReference type="AlphaFoldDB" id="A0A3Q7HNT8"/>
<dbReference type="EnsemblPlants" id="Solyc08g045647.1.1">
    <property type="protein sequence ID" value="Solyc08g045647.1.1.1"/>
    <property type="gene ID" value="Solyc08g045647.1"/>
</dbReference>
<dbReference type="Gramene" id="Solyc08g045647.1.1">
    <property type="protein sequence ID" value="Solyc08g045647.1.1.1"/>
    <property type="gene ID" value="Solyc08g045647.1"/>
</dbReference>
<organism evidence="1">
    <name type="scientific">Solanum lycopersicum</name>
    <name type="common">Tomato</name>
    <name type="synonym">Lycopersicon esculentum</name>
    <dbReference type="NCBI Taxonomy" id="4081"/>
    <lineage>
        <taxon>Eukaryota</taxon>
        <taxon>Viridiplantae</taxon>
        <taxon>Streptophyta</taxon>
        <taxon>Embryophyta</taxon>
        <taxon>Tracheophyta</taxon>
        <taxon>Spermatophyta</taxon>
        <taxon>Magnoliopsida</taxon>
        <taxon>eudicotyledons</taxon>
        <taxon>Gunneridae</taxon>
        <taxon>Pentapetalae</taxon>
        <taxon>asterids</taxon>
        <taxon>lamiids</taxon>
        <taxon>Solanales</taxon>
        <taxon>Solanaceae</taxon>
        <taxon>Solanoideae</taxon>
        <taxon>Solaneae</taxon>
        <taxon>Solanum</taxon>
        <taxon>Solanum subgen. Lycopersicon</taxon>
    </lineage>
</organism>
<evidence type="ECO:0008006" key="3">
    <source>
        <dbReference type="Google" id="ProtNLM"/>
    </source>
</evidence>
<sequence length="242" mass="27261">MGETSSSSVIPSLSTISSTPNLAHQLSMKLTSSNFLLWKIQFMPMIYVCGLNYHIDGTTPTPTHFLDYTNTKPNPAYLIWLRQDQLVLSWIVASVSESVLPQLVGATTARAAWDKLVAAYALGSRPYIRELKTQLHALRRDNDSIESYVQKAKKMSDKLAALQHPVSNDDLVEFVLAGLGPSYRLFTRSLRSRQVETNFDELYELLLNEERQLKMDEALTFIAPTTRYTQSSFSTIHGRGRG</sequence>
<evidence type="ECO:0000313" key="2">
    <source>
        <dbReference type="Proteomes" id="UP000004994"/>
    </source>
</evidence>
<accession>A0A3Q7HNT8</accession>
<dbReference type="PANTHER" id="PTHR47481">
    <property type="match status" value="1"/>
</dbReference>
<dbReference type="OMA" id="TSNTNHI"/>
<dbReference type="InParanoid" id="A0A3Q7HNT8"/>